<sequence length="59" mass="6399">MSSSCRSDVFLVVNMVFSKACPRDALVLPIDLDVYKLNLKSSEFMTLPGSTASGAACRR</sequence>
<proteinExistence type="predicted"/>
<dbReference type="EMBL" id="JBIMZQ010000036">
    <property type="protein sequence ID" value="KAL3661484.1"/>
    <property type="molecule type" value="Genomic_DNA"/>
</dbReference>
<evidence type="ECO:0000313" key="2">
    <source>
        <dbReference type="Proteomes" id="UP001632037"/>
    </source>
</evidence>
<gene>
    <name evidence="1" type="ORF">V7S43_013682</name>
</gene>
<comment type="caution">
    <text evidence="1">The sequence shown here is derived from an EMBL/GenBank/DDBJ whole genome shotgun (WGS) entry which is preliminary data.</text>
</comment>
<reference evidence="1 2" key="1">
    <citation type="submission" date="2024-09" db="EMBL/GenBank/DDBJ databases">
        <title>Genome sequencing and assembly of Phytophthora oleae, isolate VK10A, causative agent of rot of olive drupes.</title>
        <authorList>
            <person name="Conti Taguali S."/>
            <person name="Riolo M."/>
            <person name="La Spada F."/>
            <person name="Cacciola S.O."/>
            <person name="Dionisio G."/>
        </authorList>
    </citation>
    <scope>NUCLEOTIDE SEQUENCE [LARGE SCALE GENOMIC DNA]</scope>
    <source>
        <strain evidence="1 2">VK10A</strain>
    </source>
</reference>
<name>A0ABD3F5C9_9STRA</name>
<accession>A0ABD3F5C9</accession>
<protein>
    <submittedName>
        <fullName evidence="1">Uncharacterized protein</fullName>
    </submittedName>
</protein>
<evidence type="ECO:0000313" key="1">
    <source>
        <dbReference type="EMBL" id="KAL3661484.1"/>
    </source>
</evidence>
<organism evidence="1 2">
    <name type="scientific">Phytophthora oleae</name>
    <dbReference type="NCBI Taxonomy" id="2107226"/>
    <lineage>
        <taxon>Eukaryota</taxon>
        <taxon>Sar</taxon>
        <taxon>Stramenopiles</taxon>
        <taxon>Oomycota</taxon>
        <taxon>Peronosporomycetes</taxon>
        <taxon>Peronosporales</taxon>
        <taxon>Peronosporaceae</taxon>
        <taxon>Phytophthora</taxon>
    </lineage>
</organism>
<keyword evidence="2" id="KW-1185">Reference proteome</keyword>
<dbReference type="Proteomes" id="UP001632037">
    <property type="component" value="Unassembled WGS sequence"/>
</dbReference>
<dbReference type="AlphaFoldDB" id="A0ABD3F5C9"/>